<dbReference type="Gene3D" id="2.60.200.20">
    <property type="match status" value="1"/>
</dbReference>
<gene>
    <name evidence="3" type="primary">cyaA</name>
    <name evidence="3" type="ORF">CA85_12160</name>
</gene>
<evidence type="ECO:0000259" key="2">
    <source>
        <dbReference type="PROSITE" id="PS50125"/>
    </source>
</evidence>
<protein>
    <submittedName>
        <fullName evidence="3">Adenylate cyclase 1</fullName>
        <ecNumber evidence="3">4.6.1.1</ecNumber>
    </submittedName>
</protein>
<dbReference type="SUPFAM" id="SSF55073">
    <property type="entry name" value="Nucleotide cyclase"/>
    <property type="match status" value="1"/>
</dbReference>
<dbReference type="AlphaFoldDB" id="A0A5C5YGN8"/>
<keyword evidence="4" id="KW-1185">Reference proteome</keyword>
<dbReference type="GO" id="GO:0004016">
    <property type="term" value="F:adenylate cyclase activity"/>
    <property type="evidence" value="ECO:0007669"/>
    <property type="project" value="UniProtKB-EC"/>
</dbReference>
<dbReference type="EC" id="4.6.1.1" evidence="3"/>
<proteinExistence type="predicted"/>
<dbReference type="Pfam" id="PF00211">
    <property type="entry name" value="Guanylate_cyc"/>
    <property type="match status" value="1"/>
</dbReference>
<dbReference type="RefSeq" id="WP_146390319.1">
    <property type="nucleotide sequence ID" value="NZ_SJPK01000002.1"/>
</dbReference>
<dbReference type="OrthoDB" id="9806704at2"/>
<dbReference type="Gene3D" id="3.30.70.1230">
    <property type="entry name" value="Nucleotide cyclase"/>
    <property type="match status" value="1"/>
</dbReference>
<dbReference type="SUPFAM" id="SSF49879">
    <property type="entry name" value="SMAD/FHA domain"/>
    <property type="match status" value="1"/>
</dbReference>
<dbReference type="GO" id="GO:0006171">
    <property type="term" value="P:cAMP biosynthetic process"/>
    <property type="evidence" value="ECO:0007669"/>
    <property type="project" value="TreeGrafter"/>
</dbReference>
<feature type="region of interest" description="Disordered" evidence="1">
    <location>
        <begin position="149"/>
        <end position="175"/>
    </location>
</feature>
<comment type="caution">
    <text evidence="3">The sequence shown here is derived from an EMBL/GenBank/DDBJ whole genome shotgun (WGS) entry which is preliminary data.</text>
</comment>
<name>A0A5C5YGN8_9BACT</name>
<organism evidence="3 4">
    <name type="scientific">Allorhodopirellula solitaria</name>
    <dbReference type="NCBI Taxonomy" id="2527987"/>
    <lineage>
        <taxon>Bacteria</taxon>
        <taxon>Pseudomonadati</taxon>
        <taxon>Planctomycetota</taxon>
        <taxon>Planctomycetia</taxon>
        <taxon>Pirellulales</taxon>
        <taxon>Pirellulaceae</taxon>
        <taxon>Allorhodopirellula</taxon>
    </lineage>
</organism>
<dbReference type="InterPro" id="IPR008984">
    <property type="entry name" value="SMAD_FHA_dom_sf"/>
</dbReference>
<accession>A0A5C5YGN8</accession>
<dbReference type="InterPro" id="IPR050697">
    <property type="entry name" value="Adenylyl/Guanylyl_Cyclase_3/4"/>
</dbReference>
<evidence type="ECO:0000313" key="3">
    <source>
        <dbReference type="EMBL" id="TWT74328.1"/>
    </source>
</evidence>
<dbReference type="PANTHER" id="PTHR43081">
    <property type="entry name" value="ADENYLATE CYCLASE, TERMINAL-DIFFERENTIATION SPECIFIC-RELATED"/>
    <property type="match status" value="1"/>
</dbReference>
<evidence type="ECO:0000313" key="4">
    <source>
        <dbReference type="Proteomes" id="UP000318053"/>
    </source>
</evidence>
<sequence>MPDLIAQGARGSQESAHETGRWRRGLPEIAAGRDVLLGRQPQSSPPPDQLASPDDSSPSTDEQAVAAPGQRQKRHVAAIPWAVLWDTSISRHHAILKPLSGDRLQVTRDPRSRNPIFYRGKPRDRFVVVPGEHFVIGQTTFTLARRPGFTVEPRTPTTRRGAAPAHSSPNEVSPALARAADAGFESTAPTPDYMASPSGTEVTEMAFAESVLRQRSFYDSQARIELLARLPDLVAGSVSDEELFARVTDVLLRATPSASAVAIVRDGEREPHPQTVPPAAAAAAMEILHYDVRDSQSSSHDVSAKLVNATLRRRDSVLHLWENSLARPADNPQASAAATSDYTMNENVDWAFCVPLRSDACRGWALYVAGSRAGAMTSGRAASDSRTLVDRLSDDVKFAEVVGSLVSGIRQANQFQQRHAAMRRFFAPVVLDAIAGTDSENWLQPRECSLSVMFCDLRGFSRTSEMHGGQLLVLLEQVSSALGVMTKHILNTEGVIGDFHGDAAMGFWGWPLPLPHGTDPMIAASAAAAQAAADIRRDYARGETEFRCGIGIASGRAVAGRIGTVDQVKVTAFGPVVNLASRLEGLTKVFGVEIIVDHATAKHLLGPDNVSPSASTDASATIGNTGAADGVSIDGFRLRTLGRVRAAGTRTPVEIYQLIVPLENQPQLSSSELELSRTAFAAFAEGRWDEAYQQLHALPAWDRPKDVLLQQILQHHRVAPADWDGVLSFAK</sequence>
<dbReference type="InterPro" id="IPR001054">
    <property type="entry name" value="A/G_cyclase"/>
</dbReference>
<dbReference type="GO" id="GO:0035556">
    <property type="term" value="P:intracellular signal transduction"/>
    <property type="evidence" value="ECO:0007669"/>
    <property type="project" value="InterPro"/>
</dbReference>
<reference evidence="3 4" key="1">
    <citation type="submission" date="2019-02" db="EMBL/GenBank/DDBJ databases">
        <title>Deep-cultivation of Planctomycetes and their phenomic and genomic characterization uncovers novel biology.</title>
        <authorList>
            <person name="Wiegand S."/>
            <person name="Jogler M."/>
            <person name="Boedeker C."/>
            <person name="Pinto D."/>
            <person name="Vollmers J."/>
            <person name="Rivas-Marin E."/>
            <person name="Kohn T."/>
            <person name="Peeters S.H."/>
            <person name="Heuer A."/>
            <person name="Rast P."/>
            <person name="Oberbeckmann S."/>
            <person name="Bunk B."/>
            <person name="Jeske O."/>
            <person name="Meyerdierks A."/>
            <person name="Storesund J.E."/>
            <person name="Kallscheuer N."/>
            <person name="Luecker S."/>
            <person name="Lage O.M."/>
            <person name="Pohl T."/>
            <person name="Merkel B.J."/>
            <person name="Hornburger P."/>
            <person name="Mueller R.-W."/>
            <person name="Bruemmer F."/>
            <person name="Labrenz M."/>
            <person name="Spormann A.M."/>
            <person name="Op Den Camp H."/>
            <person name="Overmann J."/>
            <person name="Amann R."/>
            <person name="Jetten M.S.M."/>
            <person name="Mascher T."/>
            <person name="Medema M.H."/>
            <person name="Devos D.P."/>
            <person name="Kaster A.-K."/>
            <person name="Ovreas L."/>
            <person name="Rohde M."/>
            <person name="Galperin M.Y."/>
            <person name="Jogler C."/>
        </authorList>
    </citation>
    <scope>NUCLEOTIDE SEQUENCE [LARGE SCALE GENOMIC DNA]</scope>
    <source>
        <strain evidence="3 4">CA85</strain>
    </source>
</reference>
<dbReference type="PROSITE" id="PS50125">
    <property type="entry name" value="GUANYLATE_CYCLASE_2"/>
    <property type="match status" value="1"/>
</dbReference>
<dbReference type="SMART" id="SM00044">
    <property type="entry name" value="CYCc"/>
    <property type="match status" value="1"/>
</dbReference>
<evidence type="ECO:0000256" key="1">
    <source>
        <dbReference type="SAM" id="MobiDB-lite"/>
    </source>
</evidence>
<dbReference type="CDD" id="cd07302">
    <property type="entry name" value="CHD"/>
    <property type="match status" value="1"/>
</dbReference>
<dbReference type="InterPro" id="IPR029787">
    <property type="entry name" value="Nucleotide_cyclase"/>
</dbReference>
<feature type="domain" description="Guanylate cyclase" evidence="2">
    <location>
        <begin position="451"/>
        <end position="584"/>
    </location>
</feature>
<dbReference type="CDD" id="cd00060">
    <property type="entry name" value="FHA"/>
    <property type="match status" value="1"/>
</dbReference>
<feature type="region of interest" description="Disordered" evidence="1">
    <location>
        <begin position="1"/>
        <end position="73"/>
    </location>
</feature>
<keyword evidence="3" id="KW-0456">Lyase</keyword>
<dbReference type="Proteomes" id="UP000318053">
    <property type="component" value="Unassembled WGS sequence"/>
</dbReference>
<dbReference type="PANTHER" id="PTHR43081:SF20">
    <property type="entry name" value="TWO-COMPONENT RESPONSE REGULATOR"/>
    <property type="match status" value="1"/>
</dbReference>
<dbReference type="EMBL" id="SJPK01000002">
    <property type="protein sequence ID" value="TWT74328.1"/>
    <property type="molecule type" value="Genomic_DNA"/>
</dbReference>